<dbReference type="Pfam" id="PF00439">
    <property type="entry name" value="Bromodomain"/>
    <property type="match status" value="2"/>
</dbReference>
<keyword evidence="11" id="KW-0804">Transcription</keyword>
<reference evidence="18" key="1">
    <citation type="submission" date="2025-08" db="UniProtKB">
        <authorList>
            <consortium name="Ensembl"/>
        </authorList>
    </citation>
    <scope>IDENTIFICATION</scope>
</reference>
<feature type="compositionally biased region" description="Basic and acidic residues" evidence="16">
    <location>
        <begin position="600"/>
        <end position="615"/>
    </location>
</feature>
<feature type="region of interest" description="Disordered" evidence="16">
    <location>
        <begin position="965"/>
        <end position="1023"/>
    </location>
</feature>
<evidence type="ECO:0000256" key="5">
    <source>
        <dbReference type="ARBA" id="ARBA00022843"/>
    </source>
</evidence>
<reference evidence="18" key="2">
    <citation type="submission" date="2025-09" db="UniProtKB">
        <authorList>
            <consortium name="Ensembl"/>
        </authorList>
    </citation>
    <scope>IDENTIFICATION</scope>
</reference>
<dbReference type="GO" id="GO:0003713">
    <property type="term" value="F:transcription coactivator activity"/>
    <property type="evidence" value="ECO:0007669"/>
    <property type="project" value="Ensembl"/>
</dbReference>
<evidence type="ECO:0000313" key="18">
    <source>
        <dbReference type="Ensembl" id="ENSCWAP00000001236.1"/>
    </source>
</evidence>
<dbReference type="GO" id="GO:1905168">
    <property type="term" value="P:positive regulation of double-strand break repair via homologous recombination"/>
    <property type="evidence" value="ECO:0007669"/>
    <property type="project" value="Ensembl"/>
</dbReference>
<dbReference type="CDD" id="cd05507">
    <property type="entry name" value="Bromo_brd8_like"/>
    <property type="match status" value="2"/>
</dbReference>
<dbReference type="GO" id="GO:0097067">
    <property type="term" value="P:cellular response to thyroid hormone stimulus"/>
    <property type="evidence" value="ECO:0007669"/>
    <property type="project" value="Ensembl"/>
</dbReference>
<keyword evidence="5" id="KW-0832">Ubl conjugation</keyword>
<feature type="compositionally biased region" description="Basic and acidic residues" evidence="16">
    <location>
        <begin position="561"/>
        <end position="570"/>
    </location>
</feature>
<feature type="compositionally biased region" description="Acidic residues" evidence="16">
    <location>
        <begin position="930"/>
        <end position="939"/>
    </location>
</feature>
<dbReference type="GO" id="GO:0051726">
    <property type="term" value="P:regulation of cell cycle"/>
    <property type="evidence" value="ECO:0007669"/>
    <property type="project" value="Ensembl"/>
</dbReference>
<dbReference type="GO" id="GO:0005739">
    <property type="term" value="C:mitochondrion"/>
    <property type="evidence" value="ECO:0007669"/>
    <property type="project" value="Ensembl"/>
</dbReference>
<dbReference type="Ensembl" id="ENSCWAT00000001375.1">
    <property type="protein sequence ID" value="ENSCWAP00000001236.1"/>
    <property type="gene ID" value="ENSCWAG00000001028.1"/>
</dbReference>
<keyword evidence="19" id="KW-1185">Reference proteome</keyword>
<dbReference type="PANTHER" id="PTHR15398:SF13">
    <property type="entry name" value="BROMODOMAIN-CONTAINING PROTEIN 8"/>
    <property type="match status" value="1"/>
</dbReference>
<dbReference type="PRINTS" id="PR00503">
    <property type="entry name" value="BROMODOMAIN"/>
</dbReference>
<feature type="compositionally biased region" description="Basic and acidic residues" evidence="16">
    <location>
        <begin position="537"/>
        <end position="549"/>
    </location>
</feature>
<protein>
    <recommendedName>
        <fullName evidence="13">Bromodomain-containing protein 8</fullName>
    </recommendedName>
</protein>
<evidence type="ECO:0000256" key="9">
    <source>
        <dbReference type="ARBA" id="ARBA00023054"/>
    </source>
</evidence>
<evidence type="ECO:0000256" key="7">
    <source>
        <dbReference type="ARBA" id="ARBA00022990"/>
    </source>
</evidence>
<organism evidence="18 19">
    <name type="scientific">Catagonus wagneri</name>
    <name type="common">Chacoan peccary</name>
    <dbReference type="NCBI Taxonomy" id="51154"/>
    <lineage>
        <taxon>Eukaryota</taxon>
        <taxon>Metazoa</taxon>
        <taxon>Chordata</taxon>
        <taxon>Craniata</taxon>
        <taxon>Vertebrata</taxon>
        <taxon>Euteleostomi</taxon>
        <taxon>Mammalia</taxon>
        <taxon>Eutheria</taxon>
        <taxon>Laurasiatheria</taxon>
        <taxon>Artiodactyla</taxon>
        <taxon>Suina</taxon>
        <taxon>Tayassuidae</taxon>
        <taxon>Catagonus</taxon>
    </lineage>
</organism>
<evidence type="ECO:0000256" key="1">
    <source>
        <dbReference type="ARBA" id="ARBA00004123"/>
    </source>
</evidence>
<evidence type="ECO:0000259" key="17">
    <source>
        <dbReference type="PROSITE" id="PS50014"/>
    </source>
</evidence>
<feature type="region of interest" description="Disordered" evidence="16">
    <location>
        <begin position="901"/>
        <end position="942"/>
    </location>
</feature>
<evidence type="ECO:0000256" key="11">
    <source>
        <dbReference type="ARBA" id="ARBA00023163"/>
    </source>
</evidence>
<dbReference type="GO" id="GO:0000812">
    <property type="term" value="C:Swr1 complex"/>
    <property type="evidence" value="ECO:0007669"/>
    <property type="project" value="Ensembl"/>
</dbReference>
<evidence type="ECO:0000256" key="4">
    <source>
        <dbReference type="ARBA" id="ARBA00022604"/>
    </source>
</evidence>
<feature type="compositionally biased region" description="Basic and acidic residues" evidence="16">
    <location>
        <begin position="980"/>
        <end position="1003"/>
    </location>
</feature>
<evidence type="ECO:0000256" key="15">
    <source>
        <dbReference type="SAM" id="Coils"/>
    </source>
</evidence>
<dbReference type="Proteomes" id="UP000694540">
    <property type="component" value="Unplaced"/>
</dbReference>
<keyword evidence="3" id="KW-0597">Phosphoprotein</keyword>
<feature type="compositionally biased region" description="Basic and acidic residues" evidence="16">
    <location>
        <begin position="831"/>
        <end position="846"/>
    </location>
</feature>
<dbReference type="Gene3D" id="1.20.920.10">
    <property type="entry name" value="Bromodomain-like"/>
    <property type="match status" value="2"/>
</dbReference>
<evidence type="ECO:0000256" key="13">
    <source>
        <dbReference type="ARBA" id="ARBA00070695"/>
    </source>
</evidence>
<comment type="subcellular location">
    <subcellularLocation>
        <location evidence="1">Nucleus</location>
    </subcellularLocation>
</comment>
<dbReference type="GeneTree" id="ENSGT00530000064262"/>
<dbReference type="SUPFAM" id="SSF47370">
    <property type="entry name" value="Bromodomain"/>
    <property type="match status" value="2"/>
</dbReference>
<dbReference type="SMART" id="SM00297">
    <property type="entry name" value="BROMO"/>
    <property type="match status" value="2"/>
</dbReference>
<accession>A0A8C3VMN4</accession>
<feature type="region of interest" description="Disordered" evidence="16">
    <location>
        <begin position="512"/>
        <end position="672"/>
    </location>
</feature>
<feature type="region of interest" description="Disordered" evidence="16">
    <location>
        <begin position="827"/>
        <end position="848"/>
    </location>
</feature>
<proteinExistence type="predicted"/>
<dbReference type="GO" id="GO:0046966">
    <property type="term" value="F:nuclear thyroid hormone receptor binding"/>
    <property type="evidence" value="ECO:0007669"/>
    <property type="project" value="Ensembl"/>
</dbReference>
<keyword evidence="4" id="KW-0341">Growth regulation</keyword>
<feature type="domain" description="Bromo" evidence="17">
    <location>
        <begin position="1123"/>
        <end position="1193"/>
    </location>
</feature>
<feature type="coiled-coil region" evidence="15">
    <location>
        <begin position="98"/>
        <end position="168"/>
    </location>
</feature>
<keyword evidence="10 14" id="KW-0103">Bromodomain</keyword>
<dbReference type="InterPro" id="IPR037966">
    <property type="entry name" value="Brd8_Bromo_dom"/>
</dbReference>
<gene>
    <name evidence="18" type="primary">BRD8</name>
</gene>
<dbReference type="PROSITE" id="PS50014">
    <property type="entry name" value="BROMODOMAIN_2"/>
    <property type="match status" value="2"/>
</dbReference>
<keyword evidence="9 15" id="KW-0175">Coiled coil</keyword>
<evidence type="ECO:0000256" key="8">
    <source>
        <dbReference type="ARBA" id="ARBA00023015"/>
    </source>
</evidence>
<sequence length="1237" mass="136087">MAAGTGKHKLLSTGPTEPWSIREKLCLASSVMRSGDQNWVSVSRAIKPFAEPGRPPDWFSQKHCASQYSELLETTETPKRKRGEKGEVVETVEDVIVRKLTAERVEELKKVIKETQEKYRRLKRDAELIQAGHMDSRLDELCNDIAMKKKLEEEEAEVKRKATDAAYQARQAVKTPPRRLPTVMVRSPIDSASPGGDYPLGDLTATTMEEATSGVNESEMAVTSGHLNNTGVLLEVGGVLPMIHGGEMQQTPNTVAASTAASGAPTLSRLLEAGPTQFTTPLASFTTVASEPPVKLVPPPVESVSQATIVMMPALPAPSSAPAVSTPESVAPVSQPDTCVPMEAVGDPHTVTVSMDSSEISMIINSIKEECFRSGVAEAPGGSKAPSIDGKEDLDLAEKMDIAVSYTGEELDFETVGDIIAIIEDKVDDHPEVLDVAAVEAALSFCEENDDPQSLPGPWEHPIQQERDKTVPLPAPEMMVKQERLDFEETESKGIHELVDIREPNVDIKMEPTEPEQGISGPEIVAGVVPPPSMEPPELRSQDLDEEPRSTATGEITEADVSSRKGDETSLRTVKTEASPENMLSPSHGSNPIEDPLESETQHKFEMSDSLKEESGTIFGSQIKDAPGEDEEEDGVSEAASLEEPKEEDQGEGYLSEMDNEPPVSESDDGFSIHNATLQSHTLADSIPSSPASSQFSVCSEDQEAIQAQKIWKKAIMLVWRAAANHRYANVFLQPVTDDIAPGYHSIVQRPMDLSTIKKNIENGLIRSTAEFQRDIMLMFQNAVMYNSSDHDVYHMAVEMQRDVLEQIQQFLATQLIMQTSESGISAKSLRGRDSTRKQDASEKDSVPMGSPAFLLSLFMGHEWVWLDSEQDYPNDSELSNDCRSLFSSWDSSLDLGVGSWRETEEPGAEELEESSPGREPSELLVGDGGSEESQEEAEQVSRQNLLHFLSEVAYLMEPLCISSKESSEGSCPPSGTRQQEAREFEAAEREGEPCRESKELSAKVEPLVAEKSSPGENERPEVVAPVSSDIWALQEQPLESEEGVIQQDSKGEGQGEGYVSEMEDESSLGDCDDGSSIQETPLVDMLFSHATSSKLSDQGHSDAVQDHLLFKKTLLPVWKMIASHRFSSPFLKPVSERQAPGYKDVVKRPMDLTSLKRNLSKGRIRTMAQFQRDLMLMFQNAVMYNDSDHHVYHMAVEMQREILEQIQVLSIWLDKRRDLNSLEEPTNPVNDGTPIF</sequence>
<evidence type="ECO:0000313" key="19">
    <source>
        <dbReference type="Proteomes" id="UP000694540"/>
    </source>
</evidence>
<evidence type="ECO:0000256" key="3">
    <source>
        <dbReference type="ARBA" id="ARBA00022553"/>
    </source>
</evidence>
<dbReference type="GO" id="GO:0006325">
    <property type="term" value="P:chromatin organization"/>
    <property type="evidence" value="ECO:0007669"/>
    <property type="project" value="UniProtKB-KW"/>
</dbReference>
<dbReference type="PANTHER" id="PTHR15398">
    <property type="entry name" value="BROMODOMAIN-CONTAINING PROTEIN 8"/>
    <property type="match status" value="1"/>
</dbReference>
<keyword evidence="8" id="KW-0805">Transcription regulation</keyword>
<feature type="domain" description="Bromo" evidence="17">
    <location>
        <begin position="724"/>
        <end position="794"/>
    </location>
</feature>
<keyword evidence="2" id="KW-1017">Isopeptide bond</keyword>
<dbReference type="InterPro" id="IPR036427">
    <property type="entry name" value="Bromodomain-like_sf"/>
</dbReference>
<keyword evidence="12" id="KW-0539">Nucleus</keyword>
<keyword evidence="7" id="KW-0007">Acetylation</keyword>
<evidence type="ECO:0000256" key="16">
    <source>
        <dbReference type="SAM" id="MobiDB-lite"/>
    </source>
</evidence>
<dbReference type="GO" id="GO:0000786">
    <property type="term" value="C:nucleosome"/>
    <property type="evidence" value="ECO:0007669"/>
    <property type="project" value="Ensembl"/>
</dbReference>
<dbReference type="GO" id="GO:0045944">
    <property type="term" value="P:positive regulation of transcription by RNA polymerase II"/>
    <property type="evidence" value="ECO:0007669"/>
    <property type="project" value="Ensembl"/>
</dbReference>
<evidence type="ECO:0000256" key="6">
    <source>
        <dbReference type="ARBA" id="ARBA00022853"/>
    </source>
</evidence>
<evidence type="ECO:0000256" key="12">
    <source>
        <dbReference type="ARBA" id="ARBA00023242"/>
    </source>
</evidence>
<keyword evidence="6" id="KW-0156">Chromatin regulator</keyword>
<evidence type="ECO:0000256" key="14">
    <source>
        <dbReference type="PROSITE-ProRule" id="PRU00035"/>
    </source>
</evidence>
<dbReference type="FunFam" id="1.20.920.10:FF:000016">
    <property type="entry name" value="bromodomain-containing protein 8 isoform X1"/>
    <property type="match status" value="1"/>
</dbReference>
<dbReference type="InterPro" id="IPR001487">
    <property type="entry name" value="Bromodomain"/>
</dbReference>
<dbReference type="AlphaFoldDB" id="A0A8C3VMN4"/>
<name>A0A8C3VMN4_9CETA</name>
<evidence type="ECO:0000256" key="10">
    <source>
        <dbReference type="ARBA" id="ARBA00023117"/>
    </source>
</evidence>
<dbReference type="GO" id="GO:0035267">
    <property type="term" value="C:NuA4 histone acetyltransferase complex"/>
    <property type="evidence" value="ECO:0007669"/>
    <property type="project" value="Ensembl"/>
</dbReference>
<evidence type="ECO:0000256" key="2">
    <source>
        <dbReference type="ARBA" id="ARBA00022499"/>
    </source>
</evidence>